<sequence length="118" mass="13261">MRMEDRCKWFRHQPCSGGQLSRYAVYADTGPSPMTVALWHEVKSSGVRWLSALLQHCLQHGTWTLDRRFLSTGSMSGRMRACAFDSLAGTLQRLIELGPLGIIIPTKPIGDQTSKRKD</sequence>
<accession>M3BA01</accession>
<dbReference type="HOGENOM" id="CLU_2074183_0_0_1"/>
<keyword evidence="2" id="KW-1185">Reference proteome</keyword>
<dbReference type="EMBL" id="KB446556">
    <property type="protein sequence ID" value="EME86083.1"/>
    <property type="molecule type" value="Genomic_DNA"/>
</dbReference>
<dbReference type="RefSeq" id="XP_007923483.1">
    <property type="nucleotide sequence ID" value="XM_007925292.1"/>
</dbReference>
<dbReference type="GeneID" id="19332716"/>
<gene>
    <name evidence="1" type="ORF">MYCFIDRAFT_171889</name>
</gene>
<dbReference type="Proteomes" id="UP000016932">
    <property type="component" value="Unassembled WGS sequence"/>
</dbReference>
<name>M3BA01_PSEFD</name>
<evidence type="ECO:0000313" key="1">
    <source>
        <dbReference type="EMBL" id="EME86083.1"/>
    </source>
</evidence>
<organism evidence="1 2">
    <name type="scientific">Pseudocercospora fijiensis (strain CIRAD86)</name>
    <name type="common">Black leaf streak disease fungus</name>
    <name type="synonym">Mycosphaerella fijiensis</name>
    <dbReference type="NCBI Taxonomy" id="383855"/>
    <lineage>
        <taxon>Eukaryota</taxon>
        <taxon>Fungi</taxon>
        <taxon>Dikarya</taxon>
        <taxon>Ascomycota</taxon>
        <taxon>Pezizomycotina</taxon>
        <taxon>Dothideomycetes</taxon>
        <taxon>Dothideomycetidae</taxon>
        <taxon>Mycosphaerellales</taxon>
        <taxon>Mycosphaerellaceae</taxon>
        <taxon>Pseudocercospora</taxon>
    </lineage>
</organism>
<dbReference type="VEuPathDB" id="FungiDB:MYCFIDRAFT_171889"/>
<dbReference type="KEGG" id="pfj:MYCFIDRAFT_171889"/>
<protein>
    <submittedName>
        <fullName evidence="1">Uncharacterized protein</fullName>
    </submittedName>
</protein>
<evidence type="ECO:0000313" key="2">
    <source>
        <dbReference type="Proteomes" id="UP000016932"/>
    </source>
</evidence>
<reference evidence="1 2" key="1">
    <citation type="journal article" date="2012" name="PLoS Pathog.">
        <title>Diverse lifestyles and strategies of plant pathogenesis encoded in the genomes of eighteen Dothideomycetes fungi.</title>
        <authorList>
            <person name="Ohm R.A."/>
            <person name="Feau N."/>
            <person name="Henrissat B."/>
            <person name="Schoch C.L."/>
            <person name="Horwitz B.A."/>
            <person name="Barry K.W."/>
            <person name="Condon B.J."/>
            <person name="Copeland A.C."/>
            <person name="Dhillon B."/>
            <person name="Glaser F."/>
            <person name="Hesse C.N."/>
            <person name="Kosti I."/>
            <person name="LaButti K."/>
            <person name="Lindquist E.A."/>
            <person name="Lucas S."/>
            <person name="Salamov A.A."/>
            <person name="Bradshaw R.E."/>
            <person name="Ciuffetti L."/>
            <person name="Hamelin R.C."/>
            <person name="Kema G.H.J."/>
            <person name="Lawrence C."/>
            <person name="Scott J.A."/>
            <person name="Spatafora J.W."/>
            <person name="Turgeon B.G."/>
            <person name="de Wit P.J.G.M."/>
            <person name="Zhong S."/>
            <person name="Goodwin S.B."/>
            <person name="Grigoriev I.V."/>
        </authorList>
    </citation>
    <scope>NUCLEOTIDE SEQUENCE [LARGE SCALE GENOMIC DNA]</scope>
    <source>
        <strain evidence="1 2">CIRAD86</strain>
    </source>
</reference>
<dbReference type="AlphaFoldDB" id="M3BA01"/>
<proteinExistence type="predicted"/>